<sequence>MLGLWFFHALAFQRNRPAPRRAFARAATSAALLAGALREQKLYLRLRRGGAASRKPRASLALPPFGVDWTRGCDGQRSGLDTHGSGAEARLGTAATPKSVAPSEQGYAPRCQWPPIAAQRRHGRGSKSRIRKRTHYYTARRRAVASAAPAPTLQRRTSHQARTSGTSLACSSTFQQDSFASPFPLRH</sequence>
<dbReference type="AlphaFoldDB" id="A0A316ZC43"/>
<organism evidence="2 3">
    <name type="scientific">Tilletiopsis washingtonensis</name>
    <dbReference type="NCBI Taxonomy" id="58919"/>
    <lineage>
        <taxon>Eukaryota</taxon>
        <taxon>Fungi</taxon>
        <taxon>Dikarya</taxon>
        <taxon>Basidiomycota</taxon>
        <taxon>Ustilaginomycotina</taxon>
        <taxon>Exobasidiomycetes</taxon>
        <taxon>Entylomatales</taxon>
        <taxon>Entylomatales incertae sedis</taxon>
        <taxon>Tilletiopsis</taxon>
    </lineage>
</organism>
<evidence type="ECO:0000256" key="1">
    <source>
        <dbReference type="SAM" id="MobiDB-lite"/>
    </source>
</evidence>
<feature type="compositionally biased region" description="Polar residues" evidence="1">
    <location>
        <begin position="160"/>
        <end position="169"/>
    </location>
</feature>
<keyword evidence="3" id="KW-1185">Reference proteome</keyword>
<evidence type="ECO:0000313" key="2">
    <source>
        <dbReference type="EMBL" id="PWN98608.1"/>
    </source>
</evidence>
<dbReference type="Proteomes" id="UP000245946">
    <property type="component" value="Unassembled WGS sequence"/>
</dbReference>
<gene>
    <name evidence="2" type="ORF">FA09DRAFT_270650</name>
</gene>
<accession>A0A316ZC43</accession>
<reference evidence="2 3" key="1">
    <citation type="journal article" date="2018" name="Mol. Biol. Evol.">
        <title>Broad Genomic Sampling Reveals a Smut Pathogenic Ancestry of the Fungal Clade Ustilaginomycotina.</title>
        <authorList>
            <person name="Kijpornyongpan T."/>
            <person name="Mondo S.J."/>
            <person name="Barry K."/>
            <person name="Sandor L."/>
            <person name="Lee J."/>
            <person name="Lipzen A."/>
            <person name="Pangilinan J."/>
            <person name="LaButti K."/>
            <person name="Hainaut M."/>
            <person name="Henrissat B."/>
            <person name="Grigoriev I.V."/>
            <person name="Spatafora J.W."/>
            <person name="Aime M.C."/>
        </authorList>
    </citation>
    <scope>NUCLEOTIDE SEQUENCE [LARGE SCALE GENOMIC DNA]</scope>
    <source>
        <strain evidence="2 3">MCA 4186</strain>
    </source>
</reference>
<evidence type="ECO:0000313" key="3">
    <source>
        <dbReference type="Proteomes" id="UP000245946"/>
    </source>
</evidence>
<dbReference type="GeneID" id="37267337"/>
<name>A0A316ZC43_9BASI</name>
<feature type="region of interest" description="Disordered" evidence="1">
    <location>
        <begin position="142"/>
        <end position="169"/>
    </location>
</feature>
<dbReference type="RefSeq" id="XP_025598887.1">
    <property type="nucleotide sequence ID" value="XM_025739791.1"/>
</dbReference>
<proteinExistence type="predicted"/>
<feature type="region of interest" description="Disordered" evidence="1">
    <location>
        <begin position="76"/>
        <end position="110"/>
    </location>
</feature>
<dbReference type="EMBL" id="KZ819291">
    <property type="protein sequence ID" value="PWN98608.1"/>
    <property type="molecule type" value="Genomic_DNA"/>
</dbReference>
<protein>
    <submittedName>
        <fullName evidence="2">Uncharacterized protein</fullName>
    </submittedName>
</protein>